<dbReference type="EMBL" id="BPNN01000174">
    <property type="protein sequence ID" value="GJA65981.1"/>
    <property type="molecule type" value="Genomic_DNA"/>
</dbReference>
<comment type="caution">
    <text evidence="1">The sequence shown here is derived from an EMBL/GenBank/DDBJ whole genome shotgun (WGS) entry which is preliminary data.</text>
</comment>
<proteinExistence type="predicted"/>
<name>A0AA37D3P7_AERCA</name>
<gene>
    <name evidence="1" type="ORF">KAM351_45920</name>
</gene>
<evidence type="ECO:0000313" key="2">
    <source>
        <dbReference type="Proteomes" id="UP000886934"/>
    </source>
</evidence>
<reference evidence="1" key="1">
    <citation type="submission" date="2021-07" db="EMBL/GenBank/DDBJ databases">
        <title>Draft genome sequence of carbapenem-resistant Aeromonas spp. in Japan.</title>
        <authorList>
            <person name="Maehana S."/>
            <person name="Suzuki M."/>
            <person name="Kitasato H."/>
        </authorList>
    </citation>
    <scope>NUCLEOTIDE SEQUENCE</scope>
    <source>
        <strain evidence="1">KAM351</strain>
    </source>
</reference>
<sequence>MALLPIFQKEVTRFGAMVTINTNLLYLAPQVIEQGRYNRLQAGLS</sequence>
<organism evidence="1 2">
    <name type="scientific">Aeromonas caviae</name>
    <name type="common">Aeromonas punctata</name>
    <dbReference type="NCBI Taxonomy" id="648"/>
    <lineage>
        <taxon>Bacteria</taxon>
        <taxon>Pseudomonadati</taxon>
        <taxon>Pseudomonadota</taxon>
        <taxon>Gammaproteobacteria</taxon>
        <taxon>Aeromonadales</taxon>
        <taxon>Aeromonadaceae</taxon>
        <taxon>Aeromonas</taxon>
    </lineage>
</organism>
<protein>
    <submittedName>
        <fullName evidence="1">Uncharacterized protein</fullName>
    </submittedName>
</protein>
<accession>A0AA37D3P7</accession>
<evidence type="ECO:0000313" key="1">
    <source>
        <dbReference type="EMBL" id="GJA65981.1"/>
    </source>
</evidence>
<dbReference type="Proteomes" id="UP000886934">
    <property type="component" value="Unassembled WGS sequence"/>
</dbReference>
<dbReference type="AlphaFoldDB" id="A0AA37D3P7"/>